<name>A0A6M1TYE4_9RHOB</name>
<organism evidence="2 3">
    <name type="scientific">Paragemmobacter kunshanensis</name>
    <dbReference type="NCBI Taxonomy" id="2583234"/>
    <lineage>
        <taxon>Bacteria</taxon>
        <taxon>Pseudomonadati</taxon>
        <taxon>Pseudomonadota</taxon>
        <taxon>Alphaproteobacteria</taxon>
        <taxon>Rhodobacterales</taxon>
        <taxon>Paracoccaceae</taxon>
        <taxon>Paragemmobacter</taxon>
    </lineage>
</organism>
<dbReference type="RefSeq" id="WP_165054117.1">
    <property type="nucleotide sequence ID" value="NZ_JAALFE010000039.1"/>
</dbReference>
<keyword evidence="3" id="KW-1185">Reference proteome</keyword>
<gene>
    <name evidence="2" type="ORF">G5V65_20435</name>
</gene>
<protein>
    <submittedName>
        <fullName evidence="2">GIY-YIG nuclease family protein</fullName>
    </submittedName>
</protein>
<dbReference type="SUPFAM" id="SSF82771">
    <property type="entry name" value="GIY-YIG endonuclease"/>
    <property type="match status" value="1"/>
</dbReference>
<sequence length="295" mass="34323">MDFKDILRIAGIDPDLRDNVVLIRHRPFEPQLARVMPWLISERPELFETYQSVPGRPETALRRAHYMASFLGLRPGTAHFVGLYRISESRDVDLNGFWTIPENQSLRGFGYEGFTEQYAAEVGTVRQFSFEPLETYANWRGKLVIEFPPPERSWFRLVDRNNFPVRAILEESAFSSPPPDWHEIDLNVAQLAVLPKSWRARLSEWRGIYLIFDERDGRSYVGSAYGRDNLLGRWLTYARDGHGGNRELRERDARSFRFTILERLAPDLPAEEVIARENSWKSRLHTRAPFGLNAN</sequence>
<dbReference type="Gene3D" id="3.40.1440.10">
    <property type="entry name" value="GIY-YIG endonuclease"/>
    <property type="match status" value="1"/>
</dbReference>
<dbReference type="InterPro" id="IPR035901">
    <property type="entry name" value="GIY-YIG_endonuc_sf"/>
</dbReference>
<dbReference type="CDD" id="cd10446">
    <property type="entry name" value="GIY-YIG_unchar_1"/>
    <property type="match status" value="1"/>
</dbReference>
<evidence type="ECO:0000313" key="2">
    <source>
        <dbReference type="EMBL" id="NGQ93260.1"/>
    </source>
</evidence>
<proteinExistence type="predicted"/>
<accession>A0A6M1TYE4</accession>
<dbReference type="EMBL" id="JAALFE010000039">
    <property type="protein sequence ID" value="NGQ93260.1"/>
    <property type="molecule type" value="Genomic_DNA"/>
</dbReference>
<feature type="domain" description="GIY-YIG" evidence="1">
    <location>
        <begin position="204"/>
        <end position="292"/>
    </location>
</feature>
<dbReference type="InterPro" id="IPR000305">
    <property type="entry name" value="GIY-YIG_endonuc"/>
</dbReference>
<evidence type="ECO:0000313" key="3">
    <source>
        <dbReference type="Proteomes" id="UP000474758"/>
    </source>
</evidence>
<dbReference type="Proteomes" id="UP000474758">
    <property type="component" value="Unassembled WGS sequence"/>
</dbReference>
<dbReference type="AlphaFoldDB" id="A0A6M1TYE4"/>
<evidence type="ECO:0000259" key="1">
    <source>
        <dbReference type="PROSITE" id="PS50164"/>
    </source>
</evidence>
<dbReference type="PROSITE" id="PS50164">
    <property type="entry name" value="GIY_YIG"/>
    <property type="match status" value="1"/>
</dbReference>
<comment type="caution">
    <text evidence="2">The sequence shown here is derived from an EMBL/GenBank/DDBJ whole genome shotgun (WGS) entry which is preliminary data.</text>
</comment>
<reference evidence="2 3" key="1">
    <citation type="submission" date="2020-02" db="EMBL/GenBank/DDBJ databases">
        <title>Rhodobacter translucens sp. nov., a novel bacterium isolated from activated sludge.</title>
        <authorList>
            <person name="Liu J."/>
        </authorList>
    </citation>
    <scope>NUCLEOTIDE SEQUENCE [LARGE SCALE GENOMIC DNA]</scope>
    <source>
        <strain evidence="2 3">HX-7-19</strain>
    </source>
</reference>